<protein>
    <submittedName>
        <fullName evidence="1">Uncharacterized protein</fullName>
    </submittedName>
</protein>
<evidence type="ECO:0000313" key="1">
    <source>
        <dbReference type="EMBL" id="GFY73204.1"/>
    </source>
</evidence>
<dbReference type="Proteomes" id="UP000886998">
    <property type="component" value="Unassembled WGS sequence"/>
</dbReference>
<comment type="caution">
    <text evidence="1">The sequence shown here is derived from an EMBL/GenBank/DDBJ whole genome shotgun (WGS) entry which is preliminary data.</text>
</comment>
<dbReference type="AlphaFoldDB" id="A0A8X7CHT7"/>
<proteinExistence type="predicted"/>
<sequence length="227" mass="25480">MIRHGLDPFWVPSKYSILNFTENIQYLQCPESARGKELNQKYSFISTVEVSISITVGCLRPVKDKRSTWGGLTKEKLIRALWAYVCALEGPCAAGQIYGLPGRYNFPLTWKNHWTLAGVVALGTLRSQHRYHGAEKERFRRSGAVKKQRIALKKMAFMEVKGRKGSLKRLPSTSQLTNKSQELEMVARQILWPWQSGPVTDDESEDVSGLCLPAPGCRVPLASASQV</sequence>
<name>A0A8X7CHT7_9ARAC</name>
<keyword evidence="2" id="KW-1185">Reference proteome</keyword>
<organism evidence="1 2">
    <name type="scientific">Trichonephila inaurata madagascariensis</name>
    <dbReference type="NCBI Taxonomy" id="2747483"/>
    <lineage>
        <taxon>Eukaryota</taxon>
        <taxon>Metazoa</taxon>
        <taxon>Ecdysozoa</taxon>
        <taxon>Arthropoda</taxon>
        <taxon>Chelicerata</taxon>
        <taxon>Arachnida</taxon>
        <taxon>Araneae</taxon>
        <taxon>Araneomorphae</taxon>
        <taxon>Entelegynae</taxon>
        <taxon>Araneoidea</taxon>
        <taxon>Nephilidae</taxon>
        <taxon>Trichonephila</taxon>
        <taxon>Trichonephila inaurata</taxon>
    </lineage>
</organism>
<gene>
    <name evidence="1" type="ORF">TNIN_68941</name>
</gene>
<dbReference type="EMBL" id="BMAV01019907">
    <property type="protein sequence ID" value="GFY73204.1"/>
    <property type="molecule type" value="Genomic_DNA"/>
</dbReference>
<reference evidence="1" key="1">
    <citation type="submission" date="2020-08" db="EMBL/GenBank/DDBJ databases">
        <title>Multicomponent nature underlies the extraordinary mechanical properties of spider dragline silk.</title>
        <authorList>
            <person name="Kono N."/>
            <person name="Nakamura H."/>
            <person name="Mori M."/>
            <person name="Yoshida Y."/>
            <person name="Ohtoshi R."/>
            <person name="Malay A.D."/>
            <person name="Moran D.A.P."/>
            <person name="Tomita M."/>
            <person name="Numata K."/>
            <person name="Arakawa K."/>
        </authorList>
    </citation>
    <scope>NUCLEOTIDE SEQUENCE</scope>
</reference>
<accession>A0A8X7CHT7</accession>
<evidence type="ECO:0000313" key="2">
    <source>
        <dbReference type="Proteomes" id="UP000886998"/>
    </source>
</evidence>